<comment type="caution">
    <text evidence="1">The sequence shown here is derived from an EMBL/GenBank/DDBJ whole genome shotgun (WGS) entry which is preliminary data.</text>
</comment>
<gene>
    <name evidence="1" type="ORF">Sjap_004268</name>
</gene>
<accession>A0AAP0K2Z0</accession>
<dbReference type="AlphaFoldDB" id="A0AAP0K2Z0"/>
<evidence type="ECO:0000313" key="1">
    <source>
        <dbReference type="EMBL" id="KAK9144365.1"/>
    </source>
</evidence>
<protein>
    <submittedName>
        <fullName evidence="1">Uncharacterized protein</fullName>
    </submittedName>
</protein>
<evidence type="ECO:0000313" key="2">
    <source>
        <dbReference type="Proteomes" id="UP001417504"/>
    </source>
</evidence>
<sequence>MTATLKNMNDKEKLSLQPIFHSEETLNVVTSKTVILDELSIMDYYWSEPEETLEVSLHEPNIIIAQNEKDVAEKEIEVISERSKEPQKKRKEYQPLIFYTADTFVSNDHDATESFVLEIPDELLNLKEGMLAELLKAIDVPFVVDISKGKGIT</sequence>
<keyword evidence="2" id="KW-1185">Reference proteome</keyword>
<reference evidence="1 2" key="1">
    <citation type="submission" date="2024-01" db="EMBL/GenBank/DDBJ databases">
        <title>Genome assemblies of Stephania.</title>
        <authorList>
            <person name="Yang L."/>
        </authorList>
    </citation>
    <scope>NUCLEOTIDE SEQUENCE [LARGE SCALE GENOMIC DNA]</scope>
    <source>
        <strain evidence="1">QJT</strain>
        <tissue evidence="1">Leaf</tissue>
    </source>
</reference>
<organism evidence="1 2">
    <name type="scientific">Stephania japonica</name>
    <dbReference type="NCBI Taxonomy" id="461633"/>
    <lineage>
        <taxon>Eukaryota</taxon>
        <taxon>Viridiplantae</taxon>
        <taxon>Streptophyta</taxon>
        <taxon>Embryophyta</taxon>
        <taxon>Tracheophyta</taxon>
        <taxon>Spermatophyta</taxon>
        <taxon>Magnoliopsida</taxon>
        <taxon>Ranunculales</taxon>
        <taxon>Menispermaceae</taxon>
        <taxon>Menispermoideae</taxon>
        <taxon>Cissampelideae</taxon>
        <taxon>Stephania</taxon>
    </lineage>
</organism>
<proteinExistence type="predicted"/>
<dbReference type="Proteomes" id="UP001417504">
    <property type="component" value="Unassembled WGS sequence"/>
</dbReference>
<name>A0AAP0K2Z0_9MAGN</name>
<dbReference type="EMBL" id="JBBNAE010000002">
    <property type="protein sequence ID" value="KAK9144365.1"/>
    <property type="molecule type" value="Genomic_DNA"/>
</dbReference>